<accession>A0AAV9UBU4</accession>
<feature type="region of interest" description="Disordered" evidence="1">
    <location>
        <begin position="338"/>
        <end position="364"/>
    </location>
</feature>
<feature type="region of interest" description="Disordered" evidence="1">
    <location>
        <begin position="37"/>
        <end position="60"/>
    </location>
</feature>
<evidence type="ECO:0000313" key="3">
    <source>
        <dbReference type="EMBL" id="KAK6337814.1"/>
    </source>
</evidence>
<sequence length="1408" mass="158747">MQRAILFLRMLRILSNLIACSSAGQFLRLQKQHQKIQISRFHSTPAPPPPPSRHRGGSDDKITALSAATTLNKPADTYPPRIRSNGPRMSIQCPRPDPPACLLLLPFLLPPRTRVFLRELLKKNTTARRTAYAASKTVAARSLSMGAAQCLRRTDSRCLLRPNHPRPCLPKATRGPVGTTARYISTAGDTGPKPEVSSSSSGASEQEQGPSPTFDAFSSLEKKVTKYHQQTRNRYVVSQKNKRMKSMIEGDREIDREREEASQMETLIREEIEFAAGDWRDADVEEGHRHFWDLLREKPPAEAASIPKQISDLPDILPPFPDGPPPDSLGLRVIPARRKDGTAEEKSKGEGQSHAAKKSRKDASISYRTAPLDEFVLFAPPFTSPEDKEEYYALYTEKFLPPHLQLENTHPTPPVVQKVKPPEPHPGPWSLDMPYPSVFGVMGPESTGFGQDGSSTSEQMLQDLEAEWEARWTPAAYSRLLYTLEIAREDGVDVLCSLLLQRRQREVVWITKRIIDKRPDISNPDVKVWLQTSAAAEQENPKEPSMAEDIQQGMTFYTRDELDDISRRRRGVGILLSSLTSMLISGWKADQEITKTVFGALTMIDAPSNLDEKEEAQTASELFDSAFSHVLHSPAEALEDEEMEMTPQEIFSTVAQIIAYLHIEKHVPPIVYSTKHPRLHEMQSEIMRVISSDIEAAYGMELGLNMPRPDLGNARIDWGLWLELVNCIAAERGLGVSATWLMLRGADCISWSPLPGSPTDASAAPVPRHSLQDRKLVLPSYLVTQATSTMMFNSALDAWPPETPGRMLRLLKDISRITGPFDMDFARELLDHSEVNIHASYAEDIPKLPVKGKWDIDVYYSIIAGTCFRRDLTQTVRVWGEIERMLHGDAPILRVRRQPGEKLPPVEFAPDTAFEHPWYILAILIRHFRDRQRFDLVRYLVRSAIREGRLEKEPSFMNLMLQHAGDSSDHALAQFLLSRLEPPLARSTMTSVLHLHLRFGQQREAQAMLDFMKRNGIPADGVDLGIIARNTFKQSHKEGYALMDKAAARVKALQAVEAAPVTKPWSDGVAVPVVQKRPEDPIGPNAWFVVLLAALRDGNRDKATEALNALGINLDDETAASKMGIKIFNTLLASVCRREGSVQGMRMFKIYCMPDRQLLKQLDISLKSHRSGDRRLDRGTFRDSGRNAVGVKTRRLRPGEQYIPRPQDQRLHRDDIQERHRDGVIVPNVVTLRTVVHQALREKRDFNITRRILETLPMQPQQEAWMRHNAYFETEWGAVLDWAQGFWEMMDYGKDEWAALMSMKIIGPRTPRYKRPERVVPGDDQPSEVDVPLEFDGEVMDDEVLDDGLGEEEDEEDYDAVGVEDEEEEYPVNDDMDDGTAQSESGEEASHTDKELDAVDQASEGGHV</sequence>
<organism evidence="3 4">
    <name type="scientific">Orbilia brochopaga</name>
    <dbReference type="NCBI Taxonomy" id="3140254"/>
    <lineage>
        <taxon>Eukaryota</taxon>
        <taxon>Fungi</taxon>
        <taxon>Dikarya</taxon>
        <taxon>Ascomycota</taxon>
        <taxon>Pezizomycotina</taxon>
        <taxon>Orbiliomycetes</taxon>
        <taxon>Orbiliales</taxon>
        <taxon>Orbiliaceae</taxon>
        <taxon>Orbilia</taxon>
    </lineage>
</organism>
<feature type="compositionally biased region" description="Acidic residues" evidence="1">
    <location>
        <begin position="1325"/>
        <end position="1378"/>
    </location>
</feature>
<protein>
    <recommendedName>
        <fullName evidence="5">Pentatricopeptide repeat protein</fullName>
    </recommendedName>
</protein>
<gene>
    <name evidence="3" type="ORF">TWF696_001293</name>
</gene>
<evidence type="ECO:0000256" key="1">
    <source>
        <dbReference type="SAM" id="MobiDB-lite"/>
    </source>
</evidence>
<evidence type="ECO:0000313" key="4">
    <source>
        <dbReference type="Proteomes" id="UP001375240"/>
    </source>
</evidence>
<feature type="compositionally biased region" description="Low complexity" evidence="1">
    <location>
        <begin position="191"/>
        <end position="211"/>
    </location>
</feature>
<keyword evidence="2" id="KW-0732">Signal</keyword>
<dbReference type="Proteomes" id="UP001375240">
    <property type="component" value="Unassembled WGS sequence"/>
</dbReference>
<proteinExistence type="predicted"/>
<feature type="region of interest" description="Disordered" evidence="1">
    <location>
        <begin position="1312"/>
        <end position="1408"/>
    </location>
</feature>
<feature type="compositionally biased region" description="Basic and acidic residues" evidence="1">
    <location>
        <begin position="338"/>
        <end position="351"/>
    </location>
</feature>
<evidence type="ECO:0000256" key="2">
    <source>
        <dbReference type="SAM" id="SignalP"/>
    </source>
</evidence>
<feature type="compositionally biased region" description="Basic and acidic residues" evidence="1">
    <location>
        <begin position="1388"/>
        <end position="1397"/>
    </location>
</feature>
<keyword evidence="4" id="KW-1185">Reference proteome</keyword>
<feature type="signal peptide" evidence="2">
    <location>
        <begin position="1"/>
        <end position="23"/>
    </location>
</feature>
<dbReference type="EMBL" id="JAVHNQ010000010">
    <property type="protein sequence ID" value="KAK6337814.1"/>
    <property type="molecule type" value="Genomic_DNA"/>
</dbReference>
<name>A0AAV9UBU4_9PEZI</name>
<feature type="chain" id="PRO_5043776716" description="Pentatricopeptide repeat protein" evidence="2">
    <location>
        <begin position="24"/>
        <end position="1408"/>
    </location>
</feature>
<feature type="region of interest" description="Disordered" evidence="1">
    <location>
        <begin position="182"/>
        <end position="216"/>
    </location>
</feature>
<evidence type="ECO:0008006" key="5">
    <source>
        <dbReference type="Google" id="ProtNLM"/>
    </source>
</evidence>
<comment type="caution">
    <text evidence="3">The sequence shown here is derived from an EMBL/GenBank/DDBJ whole genome shotgun (WGS) entry which is preliminary data.</text>
</comment>
<reference evidence="3 4" key="1">
    <citation type="submission" date="2019-10" db="EMBL/GenBank/DDBJ databases">
        <authorList>
            <person name="Palmer J.M."/>
        </authorList>
    </citation>
    <scope>NUCLEOTIDE SEQUENCE [LARGE SCALE GENOMIC DNA]</scope>
    <source>
        <strain evidence="3 4">TWF696</strain>
    </source>
</reference>